<dbReference type="InterPro" id="IPR000587">
    <property type="entry name" value="Creatinase_N"/>
</dbReference>
<dbReference type="FunCoup" id="R7VEY9">
    <property type="interactions" value="1439"/>
</dbReference>
<dbReference type="FunFam" id="3.40.350.10:FF:000001">
    <property type="entry name" value="Putative xaa-Pro aminopeptidase 1"/>
    <property type="match status" value="1"/>
</dbReference>
<dbReference type="PROSITE" id="PS00491">
    <property type="entry name" value="PROLINE_PEPTIDASE"/>
    <property type="match status" value="1"/>
</dbReference>
<protein>
    <recommendedName>
        <fullName evidence="11">Xaa-Pro aminopeptidase 1</fullName>
    </recommendedName>
</protein>
<organism evidence="8">
    <name type="scientific">Capitella teleta</name>
    <name type="common">Polychaete worm</name>
    <dbReference type="NCBI Taxonomy" id="283909"/>
    <lineage>
        <taxon>Eukaryota</taxon>
        <taxon>Metazoa</taxon>
        <taxon>Spiralia</taxon>
        <taxon>Lophotrochozoa</taxon>
        <taxon>Annelida</taxon>
        <taxon>Polychaeta</taxon>
        <taxon>Sedentaria</taxon>
        <taxon>Scolecida</taxon>
        <taxon>Capitellidae</taxon>
        <taxon>Capitella</taxon>
    </lineage>
</organism>
<dbReference type="EnsemblMetazoa" id="CapteT169985">
    <property type="protein sequence ID" value="CapteP169985"/>
    <property type="gene ID" value="CapteG169985"/>
</dbReference>
<dbReference type="InterPro" id="IPR000994">
    <property type="entry name" value="Pept_M24"/>
</dbReference>
<name>R7VEY9_CAPTE</name>
<evidence type="ECO:0000259" key="7">
    <source>
        <dbReference type="Pfam" id="PF16188"/>
    </source>
</evidence>
<dbReference type="Proteomes" id="UP000014760">
    <property type="component" value="Unassembled WGS sequence"/>
</dbReference>
<dbReference type="Gene3D" id="3.90.230.10">
    <property type="entry name" value="Creatinase/methionine aminopeptidase superfamily"/>
    <property type="match status" value="1"/>
</dbReference>
<keyword evidence="2 4" id="KW-0479">Metal-binding</keyword>
<keyword evidence="3" id="KW-0378">Hydrolase</keyword>
<dbReference type="InterPro" id="IPR029149">
    <property type="entry name" value="Creatin/AminoP/Spt16_N"/>
</dbReference>
<dbReference type="HOGENOM" id="CLU_011781_2_2_1"/>
<reference evidence="9" key="3">
    <citation type="submission" date="2015-06" db="UniProtKB">
        <authorList>
            <consortium name="EnsemblMetazoa"/>
        </authorList>
    </citation>
    <scope>IDENTIFICATION</scope>
</reference>
<dbReference type="Pfam" id="PF16188">
    <property type="entry name" value="Peptidase_M24_C"/>
    <property type="match status" value="1"/>
</dbReference>
<dbReference type="InterPro" id="IPR032416">
    <property type="entry name" value="Peptidase_M24_C"/>
</dbReference>
<dbReference type="Gene3D" id="3.40.350.10">
    <property type="entry name" value="Creatinase/prolidase N-terminal domain"/>
    <property type="match status" value="2"/>
</dbReference>
<keyword evidence="10" id="KW-1185">Reference proteome</keyword>
<evidence type="ECO:0000256" key="2">
    <source>
        <dbReference type="ARBA" id="ARBA00022723"/>
    </source>
</evidence>
<dbReference type="Pfam" id="PF16189">
    <property type="entry name" value="Creatinase_N_2"/>
    <property type="match status" value="1"/>
</dbReference>
<evidence type="ECO:0000313" key="8">
    <source>
        <dbReference type="EMBL" id="ELU14220.1"/>
    </source>
</evidence>
<dbReference type="FunFam" id="3.90.230.10:FF:000004">
    <property type="entry name" value="xaa-Pro aminopeptidase 1 isoform X1"/>
    <property type="match status" value="1"/>
</dbReference>
<dbReference type="GO" id="GO:0005737">
    <property type="term" value="C:cytoplasm"/>
    <property type="evidence" value="ECO:0007669"/>
    <property type="project" value="UniProtKB-ARBA"/>
</dbReference>
<dbReference type="GO" id="GO:0070006">
    <property type="term" value="F:metalloaminopeptidase activity"/>
    <property type="evidence" value="ECO:0007669"/>
    <property type="project" value="InterPro"/>
</dbReference>
<evidence type="ECO:0000313" key="9">
    <source>
        <dbReference type="EnsemblMetazoa" id="CapteP169985"/>
    </source>
</evidence>
<dbReference type="InterPro" id="IPR001131">
    <property type="entry name" value="Peptidase_M24B_aminopep-P_CS"/>
</dbReference>
<accession>R7VEY9</accession>
<dbReference type="EMBL" id="AMQN01004922">
    <property type="status" value="NOT_ANNOTATED_CDS"/>
    <property type="molecule type" value="Genomic_DNA"/>
</dbReference>
<sequence>MPPKNTAALLDRLRSLMKNAKHVHEPIHAYIVPTGDAHVSEYIADCDKRREFISGFSGSNGTAIVTSSKAALWTDGRYFLQAEAQMDSNWTLMKDGLTETPSQGDWLCDVLPTSGRVGVDPFLMSAVAWEALNKKLQSEGLDLIPVKDNLIDLVWEDQPPRPNNRIFTQALKWTGQTWDEKISSLREKISQKKCSMIVLSALDDVAWLLNLRGSDIDFNPVFFSYVIVTMENVYLFVDERKLTPDIRTHLRMGEEDKKGVILKPYESIRPELESLMKMIKPATKAWVTPSINYALLSAIPEKERYKDVSPVAVMKSVKSPAEIQGMRNAHIKDAVALCEYLMWLENEVPKGCLTEISASDHLEKLRSQQDEYVSLSFDTISGFGSNGAIIHYRSSPETDRLLTTEELYLCDSGAQFRDGTTDVTRTVHFGTPSQHEKDCFTRVLKGHISLSHVIFPNGTKGPLLDTLARTSLWANGLDYLHGTGHGVGSFLNVHEGPMGIGYRPRPDDIPLKEGNILSNEPGYYEDGKFGIRIESLCLVVKATTKYNFNDKGFLTFEPITLVPIQSKLINPALLSESEIQWLNDYHQKTRDVIGPALLEQGRKEVYNWLIKNTQPLG</sequence>
<evidence type="ECO:0000259" key="6">
    <source>
        <dbReference type="Pfam" id="PF01321"/>
    </source>
</evidence>
<dbReference type="InterPro" id="IPR033740">
    <property type="entry name" value="Pept_M24B"/>
</dbReference>
<dbReference type="InterPro" id="IPR036005">
    <property type="entry name" value="Creatinase/aminopeptidase-like"/>
</dbReference>
<dbReference type="Pfam" id="PF00557">
    <property type="entry name" value="Peptidase_M24"/>
    <property type="match status" value="1"/>
</dbReference>
<reference evidence="10" key="1">
    <citation type="submission" date="2012-12" db="EMBL/GenBank/DDBJ databases">
        <authorList>
            <person name="Hellsten U."/>
            <person name="Grimwood J."/>
            <person name="Chapman J.A."/>
            <person name="Shapiro H."/>
            <person name="Aerts A."/>
            <person name="Otillar R.P."/>
            <person name="Terry A.Y."/>
            <person name="Boore J.L."/>
            <person name="Simakov O."/>
            <person name="Marletaz F."/>
            <person name="Cho S.-J."/>
            <person name="Edsinger-Gonzales E."/>
            <person name="Havlak P."/>
            <person name="Kuo D.-H."/>
            <person name="Larsson T."/>
            <person name="Lv J."/>
            <person name="Arendt D."/>
            <person name="Savage R."/>
            <person name="Osoegawa K."/>
            <person name="de Jong P."/>
            <person name="Lindberg D.R."/>
            <person name="Seaver E.C."/>
            <person name="Weisblat D.A."/>
            <person name="Putnam N.H."/>
            <person name="Grigoriev I.V."/>
            <person name="Rokhsar D.S."/>
        </authorList>
    </citation>
    <scope>NUCLEOTIDE SEQUENCE</scope>
    <source>
        <strain evidence="10">I ESC-2004</strain>
    </source>
</reference>
<evidence type="ECO:0000256" key="4">
    <source>
        <dbReference type="RuleBase" id="RU000590"/>
    </source>
</evidence>
<dbReference type="OrthoDB" id="9995434at2759"/>
<feature type="domain" description="Peptidase M24 C-terminal" evidence="7">
    <location>
        <begin position="552"/>
        <end position="616"/>
    </location>
</feature>
<feature type="domain" description="Creatinase N-terminal" evidence="6">
    <location>
        <begin position="10"/>
        <end position="147"/>
    </location>
</feature>
<dbReference type="Pfam" id="PF01321">
    <property type="entry name" value="Creatinase_N"/>
    <property type="match status" value="1"/>
</dbReference>
<gene>
    <name evidence="8" type="ORF">CAPTEDRAFT_169985</name>
</gene>
<dbReference type="SUPFAM" id="SSF55920">
    <property type="entry name" value="Creatinase/aminopeptidase"/>
    <property type="match status" value="1"/>
</dbReference>
<comment type="similarity">
    <text evidence="1 4">Belongs to the peptidase M24B family.</text>
</comment>
<evidence type="ECO:0000313" key="10">
    <source>
        <dbReference type="Proteomes" id="UP000014760"/>
    </source>
</evidence>
<dbReference type="AlphaFoldDB" id="R7VEY9"/>
<dbReference type="STRING" id="283909.R7VEY9"/>
<dbReference type="PANTHER" id="PTHR43763:SF6">
    <property type="entry name" value="XAA-PRO AMINOPEPTIDASE 1"/>
    <property type="match status" value="1"/>
</dbReference>
<dbReference type="SUPFAM" id="SSF53092">
    <property type="entry name" value="Creatinase/prolidase N-terminal domain"/>
    <property type="match status" value="1"/>
</dbReference>
<dbReference type="PANTHER" id="PTHR43763">
    <property type="entry name" value="XAA-PRO AMINOPEPTIDASE 1"/>
    <property type="match status" value="1"/>
</dbReference>
<dbReference type="CDD" id="cd01085">
    <property type="entry name" value="APP"/>
    <property type="match status" value="1"/>
</dbReference>
<reference evidence="8 10" key="2">
    <citation type="journal article" date="2013" name="Nature">
        <title>Insights into bilaterian evolution from three spiralian genomes.</title>
        <authorList>
            <person name="Simakov O."/>
            <person name="Marletaz F."/>
            <person name="Cho S.J."/>
            <person name="Edsinger-Gonzales E."/>
            <person name="Havlak P."/>
            <person name="Hellsten U."/>
            <person name="Kuo D.H."/>
            <person name="Larsson T."/>
            <person name="Lv J."/>
            <person name="Arendt D."/>
            <person name="Savage R."/>
            <person name="Osoegawa K."/>
            <person name="de Jong P."/>
            <person name="Grimwood J."/>
            <person name="Chapman J.A."/>
            <person name="Shapiro H."/>
            <person name="Aerts A."/>
            <person name="Otillar R.P."/>
            <person name="Terry A.Y."/>
            <person name="Boore J.L."/>
            <person name="Grigoriev I.V."/>
            <person name="Lindberg D.R."/>
            <person name="Seaver E.C."/>
            <person name="Weisblat D.A."/>
            <person name="Putnam N.H."/>
            <person name="Rokhsar D.S."/>
        </authorList>
    </citation>
    <scope>NUCLEOTIDE SEQUENCE</scope>
    <source>
        <strain evidence="8 10">I ESC-2004</strain>
    </source>
</reference>
<evidence type="ECO:0000259" key="5">
    <source>
        <dbReference type="Pfam" id="PF00557"/>
    </source>
</evidence>
<evidence type="ECO:0008006" key="11">
    <source>
        <dbReference type="Google" id="ProtNLM"/>
    </source>
</evidence>
<dbReference type="OMA" id="EPGMILS"/>
<evidence type="ECO:0000256" key="1">
    <source>
        <dbReference type="ARBA" id="ARBA00008766"/>
    </source>
</evidence>
<feature type="domain" description="Peptidase M24" evidence="5">
    <location>
        <begin position="325"/>
        <end position="540"/>
    </location>
</feature>
<dbReference type="GO" id="GO:0046872">
    <property type="term" value="F:metal ion binding"/>
    <property type="evidence" value="ECO:0007669"/>
    <property type="project" value="UniProtKB-KW"/>
</dbReference>
<evidence type="ECO:0000256" key="3">
    <source>
        <dbReference type="ARBA" id="ARBA00022801"/>
    </source>
</evidence>
<proteinExistence type="inferred from homology"/>
<dbReference type="EMBL" id="KB294684">
    <property type="protein sequence ID" value="ELU14220.1"/>
    <property type="molecule type" value="Genomic_DNA"/>
</dbReference>
<dbReference type="InterPro" id="IPR050422">
    <property type="entry name" value="X-Pro_aminopeptidase_P"/>
</dbReference>